<protein>
    <recommendedName>
        <fullName evidence="4">Cytoplasmic protein</fullName>
    </recommendedName>
</protein>
<feature type="domain" description="YhcG N-terminal" evidence="2">
    <location>
        <begin position="23"/>
        <end position="173"/>
    </location>
</feature>
<dbReference type="PANTHER" id="PTHR30547:SF0">
    <property type="entry name" value="BLR8175 PROTEIN"/>
    <property type="match status" value="1"/>
</dbReference>
<dbReference type="InterPro" id="IPR011856">
    <property type="entry name" value="tRNA_endonuc-like_dom_sf"/>
</dbReference>
<dbReference type="InterPro" id="IPR009362">
    <property type="entry name" value="YhcG_C"/>
</dbReference>
<evidence type="ECO:0008006" key="4">
    <source>
        <dbReference type="Google" id="ProtNLM"/>
    </source>
</evidence>
<dbReference type="EMBL" id="KU612222">
    <property type="protein sequence ID" value="ANZ79436.1"/>
    <property type="molecule type" value="Genomic_DNA"/>
</dbReference>
<dbReference type="GO" id="GO:0003676">
    <property type="term" value="F:nucleic acid binding"/>
    <property type="evidence" value="ECO:0007669"/>
    <property type="project" value="InterPro"/>
</dbReference>
<dbReference type="PANTHER" id="PTHR30547">
    <property type="entry name" value="UNCHARACTERIZED PROTEIN YHCG-RELATED"/>
    <property type="match status" value="1"/>
</dbReference>
<sequence length="358" mass="41093">MRMNKKDLAIVGDSEYIKMLEKIKKSYTSRQLKAAVSVNSEMLKFYYSLGEEIISLKAESRWGSGFYKKLSSDLKNEIPNVKGFSVTNLKYMKKFYEMYSPLNRPQLVDDLQISKVGGDFNMIFSIPWGHQRYIMDRCEGNLNKAFFFISKTLENSWSRAVLLNFLDTDLFERQGKAITNFTNNLPATQSDLANEMTRDPYNFDFISIRQNYDEKELKDALMDNIQKFLLELGTGFSFVGREYRLVVGNSEEFIDMLFYNIKLHCYVVVEVKISAFKPADIGQLGTYVTSVNHILKGDGDNQTIGLLICKTKDNVLAKYASESSREPIGISEYHLQNLIPESLKGALPTIEEIENELK</sequence>
<dbReference type="Gene3D" id="3.40.1350.10">
    <property type="match status" value="1"/>
</dbReference>
<evidence type="ECO:0000259" key="1">
    <source>
        <dbReference type="Pfam" id="PF06250"/>
    </source>
</evidence>
<proteinExistence type="predicted"/>
<accession>A0A1B2JLC8</accession>
<name>A0A1B2JLC8_9FIRM</name>
<dbReference type="InterPro" id="IPR053148">
    <property type="entry name" value="PD-DEXK-like_domain"/>
</dbReference>
<organism evidence="3">
    <name type="scientific">Helcococcus kunzii</name>
    <dbReference type="NCBI Taxonomy" id="40091"/>
    <lineage>
        <taxon>Bacteria</taxon>
        <taxon>Bacillati</taxon>
        <taxon>Bacillota</taxon>
        <taxon>Tissierellia</taxon>
        <taxon>Tissierellales</taxon>
        <taxon>Peptoniphilaceae</taxon>
        <taxon>Helcococcus</taxon>
    </lineage>
</organism>
<evidence type="ECO:0000259" key="2">
    <source>
        <dbReference type="Pfam" id="PF17761"/>
    </source>
</evidence>
<feature type="domain" description="YhcG PDDEXK nuclease" evidence="1">
    <location>
        <begin position="195"/>
        <end position="348"/>
    </location>
</feature>
<reference evidence="3" key="1">
    <citation type="journal article" date="2016" name="J. Antimicrob. Chemother.">
        <title>Novel chromosome-encoded erm(47) determinant responsible for constitutive MLSB resistance in Helcococcus kunzii.</title>
        <authorList>
            <person name="Guerin F."/>
            <person name="Isnard C."/>
            <person name="Bucquet F."/>
            <person name="Fines-Guyon M."/>
            <person name="Giard J.C."/>
            <person name="Burrus V."/>
            <person name="Cattoir V."/>
        </authorList>
    </citation>
    <scope>NUCLEOTIDE SEQUENCE</scope>
    <source>
        <strain evidence="3">UCN99</strain>
    </source>
</reference>
<dbReference type="InterPro" id="IPR041527">
    <property type="entry name" value="YhcG_N"/>
</dbReference>
<evidence type="ECO:0000313" key="3">
    <source>
        <dbReference type="EMBL" id="ANZ79436.1"/>
    </source>
</evidence>
<dbReference type="AlphaFoldDB" id="A0A1B2JLC8"/>
<dbReference type="Pfam" id="PF06250">
    <property type="entry name" value="YhcG_C"/>
    <property type="match status" value="1"/>
</dbReference>
<dbReference type="Pfam" id="PF17761">
    <property type="entry name" value="DUF1016_N"/>
    <property type="match status" value="1"/>
</dbReference>